<keyword evidence="7" id="KW-0067">ATP-binding</keyword>
<dbReference type="GO" id="GO:0004673">
    <property type="term" value="F:protein histidine kinase activity"/>
    <property type="evidence" value="ECO:0007669"/>
    <property type="project" value="UniProtKB-EC"/>
</dbReference>
<dbReference type="GO" id="GO:0005524">
    <property type="term" value="F:ATP binding"/>
    <property type="evidence" value="ECO:0007669"/>
    <property type="project" value="UniProtKB-KW"/>
</dbReference>
<dbReference type="Gene3D" id="3.30.565.10">
    <property type="entry name" value="Histidine kinase-like ATPase, C-terminal domain"/>
    <property type="match status" value="1"/>
</dbReference>
<dbReference type="Proteomes" id="UP000004318">
    <property type="component" value="Unassembled WGS sequence"/>
</dbReference>
<evidence type="ECO:0000313" key="10">
    <source>
        <dbReference type="EMBL" id="EAQ04693.1"/>
    </source>
</evidence>
<protein>
    <recommendedName>
        <fullName evidence="2">histidine kinase</fullName>
        <ecNumber evidence="2">2.7.13.3</ecNumber>
    </recommendedName>
</protein>
<dbReference type="Gene3D" id="3.30.450.40">
    <property type="match status" value="1"/>
</dbReference>
<sequence>MANEYEAQRAALADFGLFAFRCGDLDELLTRAAELVSEALGVELVKVLEHRPEQGDFLLRAGVNWAPGVVGHVTFADHENSPAGYALLSGEPVVSRDVDTETRFQIPEVLLRHNVKSMINVIIVGEEDPFGVLEVDAQGRCDFGQGEIAFLRTYANLLAAAIERMRQHEALERQAREQSILARELGHRVTNVLSLVQALAKQTSADSRSAVDFRDEFLGRLRALSAAESLVFEDRGENVDLRRIAEDVVAPHRQARAEAIALAGPAVGLSAQQGRMIGLALHELATNAAKHGALSVPEGRVELEWHREEGAGQPRIVLHWQEFDGPRVAPPEQRGFGSRLLETIVGAELGGEVNLDHHPEGVAYRLVFPCGEAPQSL</sequence>
<evidence type="ECO:0000313" key="11">
    <source>
        <dbReference type="Proteomes" id="UP000004318"/>
    </source>
</evidence>
<feature type="domain" description="GAF" evidence="8">
    <location>
        <begin position="24"/>
        <end position="172"/>
    </location>
</feature>
<evidence type="ECO:0000256" key="7">
    <source>
        <dbReference type="ARBA" id="ARBA00022840"/>
    </source>
</evidence>
<dbReference type="OrthoDB" id="9816309at2"/>
<dbReference type="InterPro" id="IPR003018">
    <property type="entry name" value="GAF"/>
</dbReference>
<evidence type="ECO:0000256" key="4">
    <source>
        <dbReference type="ARBA" id="ARBA00022679"/>
    </source>
</evidence>
<dbReference type="Pfam" id="PF07536">
    <property type="entry name" value="HWE_HK"/>
    <property type="match status" value="1"/>
</dbReference>
<accession>A3TSR6</accession>
<dbReference type="InterPro" id="IPR029016">
    <property type="entry name" value="GAF-like_dom_sf"/>
</dbReference>
<dbReference type="eggNOG" id="COG2203">
    <property type="taxonomic scope" value="Bacteria"/>
</dbReference>
<dbReference type="InterPro" id="IPR036890">
    <property type="entry name" value="HATPase_C_sf"/>
</dbReference>
<dbReference type="SUPFAM" id="SSF55781">
    <property type="entry name" value="GAF domain-like"/>
    <property type="match status" value="1"/>
</dbReference>
<evidence type="ECO:0000256" key="1">
    <source>
        <dbReference type="ARBA" id="ARBA00000085"/>
    </source>
</evidence>
<dbReference type="PANTHER" id="PTHR41523">
    <property type="entry name" value="TWO-COMPONENT SYSTEM SENSOR PROTEIN"/>
    <property type="match status" value="1"/>
</dbReference>
<keyword evidence="5" id="KW-0547">Nucleotide-binding</keyword>
<dbReference type="RefSeq" id="WP_009805310.1">
    <property type="nucleotide sequence ID" value="NZ_CH724131.1"/>
</dbReference>
<dbReference type="EMBL" id="AAMO01000001">
    <property type="protein sequence ID" value="EAQ04693.1"/>
    <property type="molecule type" value="Genomic_DNA"/>
</dbReference>
<proteinExistence type="predicted"/>
<dbReference type="PANTHER" id="PTHR41523:SF8">
    <property type="entry name" value="ETHYLENE RESPONSE SENSOR PROTEIN"/>
    <property type="match status" value="1"/>
</dbReference>
<gene>
    <name evidence="10" type="ORF">OB2597_05405</name>
</gene>
<dbReference type="STRING" id="252305.OB2597_05405"/>
<evidence type="ECO:0000256" key="3">
    <source>
        <dbReference type="ARBA" id="ARBA00022553"/>
    </source>
</evidence>
<dbReference type="InterPro" id="IPR011102">
    <property type="entry name" value="Sig_transdc_His_kinase_HWE"/>
</dbReference>
<dbReference type="Pfam" id="PF01590">
    <property type="entry name" value="GAF"/>
    <property type="match status" value="1"/>
</dbReference>
<keyword evidence="11" id="KW-1185">Reference proteome</keyword>
<keyword evidence="3" id="KW-0597">Phosphoprotein</keyword>
<dbReference type="SMART" id="SM00065">
    <property type="entry name" value="GAF"/>
    <property type="match status" value="1"/>
</dbReference>
<reference evidence="10 11" key="1">
    <citation type="journal article" date="2010" name="J. Bacteriol.">
        <title>Genome sequences of Oceanicola granulosus HTCC2516(T) and Oceanicola batsensis HTCC2597(TDelta).</title>
        <authorList>
            <person name="Thrash J.C."/>
            <person name="Cho J.C."/>
            <person name="Vergin K.L."/>
            <person name="Giovannoni S.J."/>
        </authorList>
    </citation>
    <scope>NUCLEOTIDE SEQUENCE [LARGE SCALE GENOMIC DNA]</scope>
    <source>
        <strain evidence="11">ATCC BAA-863 / DSM 15984 / KCTC 12145 / HTCC2597</strain>
    </source>
</reference>
<evidence type="ECO:0000256" key="5">
    <source>
        <dbReference type="ARBA" id="ARBA00022741"/>
    </source>
</evidence>
<comment type="caution">
    <text evidence="10">The sequence shown here is derived from an EMBL/GenBank/DDBJ whole genome shotgun (WGS) entry which is preliminary data.</text>
</comment>
<dbReference type="EC" id="2.7.13.3" evidence="2"/>
<evidence type="ECO:0000259" key="9">
    <source>
        <dbReference type="SMART" id="SM00911"/>
    </source>
</evidence>
<evidence type="ECO:0000259" key="8">
    <source>
        <dbReference type="SMART" id="SM00065"/>
    </source>
</evidence>
<keyword evidence="4" id="KW-0808">Transferase</keyword>
<comment type="catalytic activity">
    <reaction evidence="1">
        <text>ATP + protein L-histidine = ADP + protein N-phospho-L-histidine.</text>
        <dbReference type="EC" id="2.7.13.3"/>
    </reaction>
</comment>
<dbReference type="SMART" id="SM00911">
    <property type="entry name" value="HWE_HK"/>
    <property type="match status" value="1"/>
</dbReference>
<organism evidence="10 11">
    <name type="scientific">Pseudooceanicola batsensis (strain ATCC BAA-863 / DSM 15984 / KCTC 12145 / HTCC2597)</name>
    <name type="common">Oceanicola batsensis</name>
    <dbReference type="NCBI Taxonomy" id="252305"/>
    <lineage>
        <taxon>Bacteria</taxon>
        <taxon>Pseudomonadati</taxon>
        <taxon>Pseudomonadota</taxon>
        <taxon>Alphaproteobacteria</taxon>
        <taxon>Rhodobacterales</taxon>
        <taxon>Paracoccaceae</taxon>
        <taxon>Pseudooceanicola</taxon>
    </lineage>
</organism>
<name>A3TSR6_PSEBH</name>
<evidence type="ECO:0000256" key="6">
    <source>
        <dbReference type="ARBA" id="ARBA00022777"/>
    </source>
</evidence>
<keyword evidence="6" id="KW-0418">Kinase</keyword>
<dbReference type="AlphaFoldDB" id="A3TSR6"/>
<dbReference type="eggNOG" id="COG3920">
    <property type="taxonomic scope" value="Bacteria"/>
</dbReference>
<evidence type="ECO:0000256" key="2">
    <source>
        <dbReference type="ARBA" id="ARBA00012438"/>
    </source>
</evidence>
<dbReference type="HOGENOM" id="CLU_660242_0_0_5"/>
<feature type="domain" description="Signal transduction histidine kinase HWE region" evidence="9">
    <location>
        <begin position="184"/>
        <end position="266"/>
    </location>
</feature>